<feature type="domain" description="EamA" evidence="2">
    <location>
        <begin position="6"/>
        <end position="142"/>
    </location>
</feature>
<dbReference type="Pfam" id="PF00892">
    <property type="entry name" value="EamA"/>
    <property type="match status" value="2"/>
</dbReference>
<gene>
    <name evidence="3" type="ORF">H9626_11555</name>
</gene>
<feature type="transmembrane region" description="Helical" evidence="1">
    <location>
        <begin position="220"/>
        <end position="238"/>
    </location>
</feature>
<evidence type="ECO:0000313" key="3">
    <source>
        <dbReference type="EMBL" id="MBD8002839.1"/>
    </source>
</evidence>
<dbReference type="Gene3D" id="1.10.3730.20">
    <property type="match status" value="1"/>
</dbReference>
<comment type="caution">
    <text evidence="3">The sequence shown here is derived from an EMBL/GenBank/DDBJ whole genome shotgun (WGS) entry which is preliminary data.</text>
</comment>
<feature type="transmembrane region" description="Helical" evidence="1">
    <location>
        <begin position="272"/>
        <end position="292"/>
    </location>
</feature>
<dbReference type="Proteomes" id="UP000616346">
    <property type="component" value="Unassembled WGS sequence"/>
</dbReference>
<dbReference type="EMBL" id="JACSPQ010000017">
    <property type="protein sequence ID" value="MBD8002839.1"/>
    <property type="molecule type" value="Genomic_DNA"/>
</dbReference>
<feature type="domain" description="EamA" evidence="2">
    <location>
        <begin position="157"/>
        <end position="287"/>
    </location>
</feature>
<proteinExistence type="predicted"/>
<name>A0ABR8VDK9_9BACT</name>
<feature type="transmembrane region" description="Helical" evidence="1">
    <location>
        <begin position="250"/>
        <end position="266"/>
    </location>
</feature>
<dbReference type="PANTHER" id="PTHR22911:SF137">
    <property type="entry name" value="SOLUTE CARRIER FAMILY 35 MEMBER G2-RELATED"/>
    <property type="match status" value="1"/>
</dbReference>
<dbReference type="InterPro" id="IPR037185">
    <property type="entry name" value="EmrE-like"/>
</dbReference>
<keyword evidence="4" id="KW-1185">Reference proteome</keyword>
<dbReference type="RefSeq" id="WP_191710552.1">
    <property type="nucleotide sequence ID" value="NZ_JACSPQ010000017.1"/>
</dbReference>
<organism evidence="3 4">
    <name type="scientific">Phocaeicola faecium</name>
    <dbReference type="NCBI Taxonomy" id="2762213"/>
    <lineage>
        <taxon>Bacteria</taxon>
        <taxon>Pseudomonadati</taxon>
        <taxon>Bacteroidota</taxon>
        <taxon>Bacteroidia</taxon>
        <taxon>Bacteroidales</taxon>
        <taxon>Bacteroidaceae</taxon>
        <taxon>Phocaeicola</taxon>
    </lineage>
</organism>
<dbReference type="PANTHER" id="PTHR22911">
    <property type="entry name" value="ACYL-MALONYL CONDENSING ENZYME-RELATED"/>
    <property type="match status" value="1"/>
</dbReference>
<dbReference type="SUPFAM" id="SSF103481">
    <property type="entry name" value="Multidrug resistance efflux transporter EmrE"/>
    <property type="match status" value="2"/>
</dbReference>
<evidence type="ECO:0000313" key="4">
    <source>
        <dbReference type="Proteomes" id="UP000616346"/>
    </source>
</evidence>
<feature type="transmembrane region" description="Helical" evidence="1">
    <location>
        <begin position="70"/>
        <end position="93"/>
    </location>
</feature>
<reference evidence="3 4" key="1">
    <citation type="submission" date="2020-08" db="EMBL/GenBank/DDBJ databases">
        <title>A Genomic Blueprint of the Chicken Gut Microbiome.</title>
        <authorList>
            <person name="Gilroy R."/>
            <person name="Ravi A."/>
            <person name="Getino M."/>
            <person name="Pursley I."/>
            <person name="Horton D.L."/>
            <person name="Alikhan N.-F."/>
            <person name="Baker D."/>
            <person name="Gharbi K."/>
            <person name="Hall N."/>
            <person name="Watson M."/>
            <person name="Adriaenssens E.M."/>
            <person name="Foster-Nyarko E."/>
            <person name="Jarju S."/>
            <person name="Secka A."/>
            <person name="Antonio M."/>
            <person name="Oren A."/>
            <person name="Chaudhuri R."/>
            <person name="La Ragione R.M."/>
            <person name="Hildebrand F."/>
            <person name="Pallen M.J."/>
        </authorList>
    </citation>
    <scope>NUCLEOTIDE SEQUENCE [LARGE SCALE GENOMIC DNA]</scope>
    <source>
        <strain evidence="3 4">Sa1YUN3</strain>
    </source>
</reference>
<evidence type="ECO:0000259" key="2">
    <source>
        <dbReference type="Pfam" id="PF00892"/>
    </source>
</evidence>
<keyword evidence="1" id="KW-0812">Transmembrane</keyword>
<accession>A0ABR8VDK9</accession>
<keyword evidence="1" id="KW-0472">Membrane</keyword>
<feature type="transmembrane region" description="Helical" evidence="1">
    <location>
        <begin position="153"/>
        <end position="174"/>
    </location>
</feature>
<feature type="transmembrane region" description="Helical" evidence="1">
    <location>
        <begin position="186"/>
        <end position="208"/>
    </location>
</feature>
<feature type="transmembrane region" description="Helical" evidence="1">
    <location>
        <begin position="128"/>
        <end position="147"/>
    </location>
</feature>
<dbReference type="InterPro" id="IPR000620">
    <property type="entry name" value="EamA_dom"/>
</dbReference>
<evidence type="ECO:0000256" key="1">
    <source>
        <dbReference type="SAM" id="Phobius"/>
    </source>
</evidence>
<feature type="transmembrane region" description="Helical" evidence="1">
    <location>
        <begin position="34"/>
        <end position="55"/>
    </location>
</feature>
<sequence>MKNDNKAIVYACLAVLSWSTVATAFKIALKNLTYFELLLVASLTSLVIFTILLTVQRKWRLVSRLTRKQWGYFAGMGLLNPVSYYLTLFSAYSFLPAQVAQPINYAWPIVLLILLALFDGQPIPKKKYIGMFVSLAGVVLISLGTGNASGMNIAPVGLLLAALSAVLWASYWLINNKQKNETDSSVVLFMTFLFGSVYLVIGAAFVGVDLNTLPGILSGIYVGGFEMGIPFIFFGLAMRKTSNPALVNQLCYLSPFMSLFFIAVVLGEKIVFTTYIGLILIVVGIIFNQYFVKGNAQTTSNSTSQK</sequence>
<keyword evidence="1" id="KW-1133">Transmembrane helix</keyword>
<feature type="transmembrane region" description="Helical" evidence="1">
    <location>
        <begin position="105"/>
        <end position="121"/>
    </location>
</feature>
<protein>
    <submittedName>
        <fullName evidence="3">DMT family transporter</fullName>
    </submittedName>
</protein>